<dbReference type="GO" id="GO:0005868">
    <property type="term" value="C:cytoplasmic dynein complex"/>
    <property type="evidence" value="ECO:0007669"/>
    <property type="project" value="TreeGrafter"/>
</dbReference>
<evidence type="ECO:0000313" key="9">
    <source>
        <dbReference type="Proteomes" id="UP000054477"/>
    </source>
</evidence>
<reference evidence="8 9" key="1">
    <citation type="submission" date="2014-04" db="EMBL/GenBank/DDBJ databases">
        <authorList>
            <consortium name="DOE Joint Genome Institute"/>
            <person name="Kuo A."/>
            <person name="Kohler A."/>
            <person name="Nagy L.G."/>
            <person name="Floudas D."/>
            <person name="Copeland A."/>
            <person name="Barry K.W."/>
            <person name="Cichocki N."/>
            <person name="Veneault-Fourrey C."/>
            <person name="LaButti K."/>
            <person name="Lindquist E.A."/>
            <person name="Lipzen A."/>
            <person name="Lundell T."/>
            <person name="Morin E."/>
            <person name="Murat C."/>
            <person name="Sun H."/>
            <person name="Tunlid A."/>
            <person name="Henrissat B."/>
            <person name="Grigoriev I.V."/>
            <person name="Hibbett D.S."/>
            <person name="Martin F."/>
            <person name="Nordberg H.P."/>
            <person name="Cantor M.N."/>
            <person name="Hua S.X."/>
        </authorList>
    </citation>
    <scope>NUCLEOTIDE SEQUENCE [LARGE SCALE GENOMIC DNA]</scope>
    <source>
        <strain evidence="8 9">LaAM-08-1</strain>
    </source>
</reference>
<gene>
    <name evidence="8" type="ORF">K443DRAFT_673029</name>
</gene>
<dbReference type="InterPro" id="IPR050687">
    <property type="entry name" value="Dynein_IC"/>
</dbReference>
<evidence type="ECO:0000256" key="1">
    <source>
        <dbReference type="ARBA" id="ARBA00004496"/>
    </source>
</evidence>
<dbReference type="GO" id="GO:0010970">
    <property type="term" value="P:transport along microtubule"/>
    <property type="evidence" value="ECO:0007669"/>
    <property type="project" value="TreeGrafter"/>
</dbReference>
<dbReference type="SUPFAM" id="SSF50978">
    <property type="entry name" value="WD40 repeat-like"/>
    <property type="match status" value="1"/>
</dbReference>
<name>A0A0C9YI78_9AGAR</name>
<evidence type="ECO:0000256" key="4">
    <source>
        <dbReference type="ARBA" id="ARBA00022737"/>
    </source>
</evidence>
<dbReference type="PANTHER" id="PTHR12442:SF22">
    <property type="entry name" value="CYTOPLASMIC DYNEIN 1 INTERMEDIATE CHAIN-RELATED"/>
    <property type="match status" value="1"/>
</dbReference>
<evidence type="ECO:0008006" key="10">
    <source>
        <dbReference type="Google" id="ProtNLM"/>
    </source>
</evidence>
<reference evidence="9" key="2">
    <citation type="submission" date="2015-01" db="EMBL/GenBank/DDBJ databases">
        <title>Evolutionary Origins and Diversification of the Mycorrhizal Mutualists.</title>
        <authorList>
            <consortium name="DOE Joint Genome Institute"/>
            <consortium name="Mycorrhizal Genomics Consortium"/>
            <person name="Kohler A."/>
            <person name="Kuo A."/>
            <person name="Nagy L.G."/>
            <person name="Floudas D."/>
            <person name="Copeland A."/>
            <person name="Barry K.W."/>
            <person name="Cichocki N."/>
            <person name="Veneault-Fourrey C."/>
            <person name="LaButti K."/>
            <person name="Lindquist E.A."/>
            <person name="Lipzen A."/>
            <person name="Lundell T."/>
            <person name="Morin E."/>
            <person name="Murat C."/>
            <person name="Riley R."/>
            <person name="Ohm R."/>
            <person name="Sun H."/>
            <person name="Tunlid A."/>
            <person name="Henrissat B."/>
            <person name="Grigoriev I.V."/>
            <person name="Hibbett D.S."/>
            <person name="Martin F."/>
        </authorList>
    </citation>
    <scope>NUCLEOTIDE SEQUENCE [LARGE SCALE GENOMIC DNA]</scope>
    <source>
        <strain evidence="9">LaAM-08-1</strain>
    </source>
</reference>
<comment type="subcellular location">
    <subcellularLocation>
        <location evidence="1">Cytoplasm</location>
    </subcellularLocation>
</comment>
<evidence type="ECO:0000256" key="2">
    <source>
        <dbReference type="ARBA" id="ARBA00022490"/>
    </source>
</evidence>
<organism evidence="8 9">
    <name type="scientific">Laccaria amethystina LaAM-08-1</name>
    <dbReference type="NCBI Taxonomy" id="1095629"/>
    <lineage>
        <taxon>Eukaryota</taxon>
        <taxon>Fungi</taxon>
        <taxon>Dikarya</taxon>
        <taxon>Basidiomycota</taxon>
        <taxon>Agaricomycotina</taxon>
        <taxon>Agaricomycetes</taxon>
        <taxon>Agaricomycetidae</taxon>
        <taxon>Agaricales</taxon>
        <taxon>Agaricineae</taxon>
        <taxon>Hydnangiaceae</taxon>
        <taxon>Laccaria</taxon>
    </lineage>
</organism>
<feature type="compositionally biased region" description="Basic and acidic residues" evidence="7">
    <location>
        <begin position="21"/>
        <end position="36"/>
    </location>
</feature>
<keyword evidence="2" id="KW-0963">Cytoplasm</keyword>
<dbReference type="SMART" id="SM00320">
    <property type="entry name" value="WD40"/>
    <property type="match status" value="7"/>
</dbReference>
<dbReference type="EMBL" id="KN838545">
    <property type="protein sequence ID" value="KIK07763.1"/>
    <property type="molecule type" value="Genomic_DNA"/>
</dbReference>
<keyword evidence="4" id="KW-0677">Repeat</keyword>
<dbReference type="InterPro" id="IPR001680">
    <property type="entry name" value="WD40_rpt"/>
</dbReference>
<keyword evidence="6" id="KW-0175">Coiled coil</keyword>
<dbReference type="Gene3D" id="2.130.10.10">
    <property type="entry name" value="YVTN repeat-like/Quinoprotein amine dehydrogenase"/>
    <property type="match status" value="2"/>
</dbReference>
<feature type="repeat" description="WD" evidence="5">
    <location>
        <begin position="488"/>
        <end position="535"/>
    </location>
</feature>
<evidence type="ECO:0000256" key="6">
    <source>
        <dbReference type="SAM" id="Coils"/>
    </source>
</evidence>
<dbReference type="PANTHER" id="PTHR12442">
    <property type="entry name" value="DYNEIN INTERMEDIATE CHAIN"/>
    <property type="match status" value="1"/>
</dbReference>
<dbReference type="GO" id="GO:0005737">
    <property type="term" value="C:cytoplasm"/>
    <property type="evidence" value="ECO:0007669"/>
    <property type="project" value="UniProtKB-SubCell"/>
</dbReference>
<feature type="region of interest" description="Disordered" evidence="7">
    <location>
        <begin position="21"/>
        <end position="127"/>
    </location>
</feature>
<protein>
    <recommendedName>
        <fullName evidence="10">Dynein intermediate chain</fullName>
    </recommendedName>
</protein>
<dbReference type="InterPro" id="IPR015943">
    <property type="entry name" value="WD40/YVTN_repeat-like_dom_sf"/>
</dbReference>
<feature type="coiled-coil region" evidence="6">
    <location>
        <begin position="199"/>
        <end position="226"/>
    </location>
</feature>
<dbReference type="OrthoDB" id="366230at2759"/>
<dbReference type="HOGENOM" id="CLU_012999_2_0_1"/>
<sequence>MSDRRRAEIEVKRAKLAELRKARADRQKLDSERRTSDVAASPAKRDVEDLVNLLVGTPSRGGGLDSGDLTPASSIPGSPAHGRPIGLPGPSALSISGRVSRQSDLHSDRGGSFGTTNVPGSSSSATENVIERTMTPRMYPDLIDVEQELYELPQMERVIYNKEVQTMAVETEVPHDYEEQIRQRIYRERDVEADRIARDKALEEESVKLEQEIEQEIRELSEEERASILAAPEFLEFVEQSSKILQRALNDGYDYIRDYRIGAESEGDDSEGKRVKRVCEFWDERYGKNRSITDVDWSPKYPELSVASYNKNPAALNEPDGIVAVWNLHMLERPEFVFHSQSDVLSVTFSPFHSNLVFGGTYSGQILLWDTRSKHLPVLKTPLSAAGHTHPVYAMQMVGTQNAHNLITSSTDGTVCSWLVDMLAQPQETLELVHAGHNKTGEVAITTLDFPDNETTTFWVGTEEGNVYQANRYDRAGAKAGLNQYDVYKGHSGPVMGLHFHPLVGPVDFSDLFLTSSVDWTVKLWRAKSLAKPSTTLHNVAPIYSFDEADDYVYDVKWHPAHPALFATVDGSGKFDLWNLNADTEVPVVSTTVGSGRAINKLQWDRKDGRRAALGGSDGRLYVYDIGDMALPRESEWTDMQKTVAGIVGGGQANGVSESDTARIIAGR</sequence>
<dbReference type="FunFam" id="2.130.10.10:FF:000414">
    <property type="entry name" value="Cytoplasmic dynein intermediate chain"/>
    <property type="match status" value="1"/>
</dbReference>
<dbReference type="GO" id="GO:0045504">
    <property type="term" value="F:dynein heavy chain binding"/>
    <property type="evidence" value="ECO:0007669"/>
    <property type="project" value="TreeGrafter"/>
</dbReference>
<evidence type="ECO:0000256" key="5">
    <source>
        <dbReference type="PROSITE-ProRule" id="PRU00221"/>
    </source>
</evidence>
<keyword evidence="9" id="KW-1185">Reference proteome</keyword>
<accession>A0A0C9YI78</accession>
<feature type="compositionally biased region" description="Polar residues" evidence="7">
    <location>
        <begin position="114"/>
        <end position="127"/>
    </location>
</feature>
<keyword evidence="3 5" id="KW-0853">WD repeat</keyword>
<dbReference type="InterPro" id="IPR036322">
    <property type="entry name" value="WD40_repeat_dom_sf"/>
</dbReference>
<dbReference type="AlphaFoldDB" id="A0A0C9YI78"/>
<dbReference type="GO" id="GO:0045503">
    <property type="term" value="F:dynein light chain binding"/>
    <property type="evidence" value="ECO:0007669"/>
    <property type="project" value="TreeGrafter"/>
</dbReference>
<dbReference type="PROSITE" id="PS50082">
    <property type="entry name" value="WD_REPEATS_2"/>
    <property type="match status" value="1"/>
</dbReference>
<evidence type="ECO:0000256" key="7">
    <source>
        <dbReference type="SAM" id="MobiDB-lite"/>
    </source>
</evidence>
<dbReference type="STRING" id="1095629.A0A0C9YI78"/>
<proteinExistence type="predicted"/>
<dbReference type="Proteomes" id="UP000054477">
    <property type="component" value="Unassembled WGS sequence"/>
</dbReference>
<dbReference type="FunFam" id="2.130.10.10:FF:001070">
    <property type="entry name" value="Dynein intermediate chain, cytosolic"/>
    <property type="match status" value="1"/>
</dbReference>
<evidence type="ECO:0000313" key="8">
    <source>
        <dbReference type="EMBL" id="KIK07763.1"/>
    </source>
</evidence>
<dbReference type="Pfam" id="PF00400">
    <property type="entry name" value="WD40"/>
    <property type="match status" value="2"/>
</dbReference>
<evidence type="ECO:0000256" key="3">
    <source>
        <dbReference type="ARBA" id="ARBA00022574"/>
    </source>
</evidence>